<dbReference type="SUPFAM" id="SSF51197">
    <property type="entry name" value="Clavaminate synthase-like"/>
    <property type="match status" value="1"/>
</dbReference>
<dbReference type="EMBL" id="PJEX01000103">
    <property type="protein sequence ID" value="TKW55336.1"/>
    <property type="molecule type" value="Genomic_DNA"/>
</dbReference>
<accession>A0A4V6DHH1</accession>
<evidence type="ECO:0000259" key="3">
    <source>
        <dbReference type="Pfam" id="PF02668"/>
    </source>
</evidence>
<feature type="region of interest" description="Disordered" evidence="2">
    <location>
        <begin position="1"/>
        <end position="23"/>
    </location>
</feature>
<evidence type="ECO:0000313" key="5">
    <source>
        <dbReference type="Proteomes" id="UP000310108"/>
    </source>
</evidence>
<dbReference type="Proteomes" id="UP000310108">
    <property type="component" value="Unassembled WGS sequence"/>
</dbReference>
<reference evidence="4 5" key="1">
    <citation type="journal article" date="2019" name="PLoS ONE">
        <title>Comparative genome analysis indicates high evolutionary potential of pathogenicity genes in Colletotrichum tanaceti.</title>
        <authorList>
            <person name="Lelwala R.V."/>
            <person name="Korhonen P.K."/>
            <person name="Young N.D."/>
            <person name="Scott J.B."/>
            <person name="Ades P.A."/>
            <person name="Gasser R.B."/>
            <person name="Taylor P.W.J."/>
        </authorList>
    </citation>
    <scope>NUCLEOTIDE SEQUENCE [LARGE SCALE GENOMIC DNA]</scope>
    <source>
        <strain evidence="4">BRIP57314</strain>
    </source>
</reference>
<evidence type="ECO:0000256" key="2">
    <source>
        <dbReference type="SAM" id="MobiDB-lite"/>
    </source>
</evidence>
<feature type="domain" description="TauD/TfdA-like" evidence="3">
    <location>
        <begin position="95"/>
        <end position="229"/>
    </location>
</feature>
<dbReference type="OrthoDB" id="272271at2759"/>
<comment type="caution">
    <text evidence="4">The sequence shown here is derived from an EMBL/GenBank/DDBJ whole genome shotgun (WGS) entry which is preliminary data.</text>
</comment>
<evidence type="ECO:0000256" key="1">
    <source>
        <dbReference type="ARBA" id="ARBA00023002"/>
    </source>
</evidence>
<keyword evidence="5" id="KW-1185">Reference proteome</keyword>
<dbReference type="AlphaFoldDB" id="A0A4V6DHH1"/>
<sequence length="238" mass="26354">MAAAALRAPTLPGPPGQPDIAYTPSHDNYLARIKRRQEQESLEKSLPEGFPQKLESKLVWDGNTLAQHYNWNYVLTDADKKEIDEALNHFKSLAKPLGEISQETFPLPNLHRTLRGISDEIHNGHGFKVVRGVPVEKYGREENVIIYAGVSSHVAPVRGRQDNRFQGEPADVVLAHIKDLTKVVDAHRIGAPAYTTEKQVFHTDVGDVIALFALGEAAEGGQSYLSSTAFVRLQLLVF</sequence>
<organism evidence="4 5">
    <name type="scientific">Colletotrichum tanaceti</name>
    <dbReference type="NCBI Taxonomy" id="1306861"/>
    <lineage>
        <taxon>Eukaryota</taxon>
        <taxon>Fungi</taxon>
        <taxon>Dikarya</taxon>
        <taxon>Ascomycota</taxon>
        <taxon>Pezizomycotina</taxon>
        <taxon>Sordariomycetes</taxon>
        <taxon>Hypocreomycetidae</taxon>
        <taxon>Glomerellales</taxon>
        <taxon>Glomerellaceae</taxon>
        <taxon>Colletotrichum</taxon>
        <taxon>Colletotrichum destructivum species complex</taxon>
    </lineage>
</organism>
<dbReference type="Pfam" id="PF02668">
    <property type="entry name" value="TauD"/>
    <property type="match status" value="1"/>
</dbReference>
<protein>
    <recommendedName>
        <fullName evidence="3">TauD/TfdA-like domain-containing protein</fullName>
    </recommendedName>
</protein>
<evidence type="ECO:0000313" key="4">
    <source>
        <dbReference type="EMBL" id="TKW55336.1"/>
    </source>
</evidence>
<dbReference type="Gene3D" id="3.60.130.10">
    <property type="entry name" value="Clavaminate synthase-like"/>
    <property type="match status" value="1"/>
</dbReference>
<keyword evidence="1" id="KW-0560">Oxidoreductase</keyword>
<dbReference type="STRING" id="1306861.A0A4V6DHH1"/>
<gene>
    <name evidence="4" type="ORF">CTA1_12760</name>
</gene>
<dbReference type="GO" id="GO:0016491">
    <property type="term" value="F:oxidoreductase activity"/>
    <property type="evidence" value="ECO:0007669"/>
    <property type="project" value="UniProtKB-KW"/>
</dbReference>
<dbReference type="InterPro" id="IPR003819">
    <property type="entry name" value="TauD/TfdA-like"/>
</dbReference>
<dbReference type="InterPro" id="IPR042098">
    <property type="entry name" value="TauD-like_sf"/>
</dbReference>
<proteinExistence type="predicted"/>
<name>A0A4V6DHH1_9PEZI</name>